<dbReference type="InterPro" id="IPR018449">
    <property type="entry name" value="NIL_domain"/>
</dbReference>
<dbReference type="SUPFAM" id="SSF55021">
    <property type="entry name" value="ACT-like"/>
    <property type="match status" value="1"/>
</dbReference>
<dbReference type="Pfam" id="PF00005">
    <property type="entry name" value="ABC_tran"/>
    <property type="match status" value="1"/>
</dbReference>
<evidence type="ECO:0000256" key="7">
    <source>
        <dbReference type="ARBA" id="ARBA00022970"/>
    </source>
</evidence>
<evidence type="ECO:0000313" key="10">
    <source>
        <dbReference type="EMBL" id="MBA2133202.1"/>
    </source>
</evidence>
<sequence>MIELEKVTKIYGQGEKRVVALADVSLQIKKGEIFGIIGLSGAGKSTLIRCINKLEEPQSGTIRLAGQEITNLKGKELREARRKIGMIFQHFNLLSSRTVYRNVAFPLEISGVKPKERDERVRSLLDLVGLSDKINAYPSELSGGQKQRVGIARALASNPEVLLCDEATSALDPDTTKSILRLLQDVNRRFGLTIVLITHQMEVIKEICDTVAVIDDGRIVEQGSVVELFARPRSAAARRFMKGVLHTEIPPEIQERMTAEGSRERPGKTVRISFIGGVAGKPIISSVIRQFQVDVNILYANLDFIKNMPFGSLIVEITGDEAKVERALEYLTAQGLKLEVLAGVGPDS</sequence>
<dbReference type="RefSeq" id="WP_181339694.1">
    <property type="nucleotide sequence ID" value="NZ_JAAKDE010000012.1"/>
</dbReference>
<dbReference type="Proteomes" id="UP000657177">
    <property type="component" value="Unassembled WGS sequence"/>
</dbReference>
<dbReference type="Gene3D" id="3.40.50.300">
    <property type="entry name" value="P-loop containing nucleotide triphosphate hydrolases"/>
    <property type="match status" value="1"/>
</dbReference>
<dbReference type="AlphaFoldDB" id="A0A8J6LSF4"/>
<keyword evidence="5 10" id="KW-0067">ATP-binding</keyword>
<dbReference type="GO" id="GO:0016887">
    <property type="term" value="F:ATP hydrolysis activity"/>
    <property type="evidence" value="ECO:0007669"/>
    <property type="project" value="InterPro"/>
</dbReference>
<proteinExistence type="inferred from homology"/>
<reference evidence="10" key="1">
    <citation type="submission" date="2020-06" db="EMBL/GenBank/DDBJ databases">
        <title>Novel chitinolytic bacterium.</title>
        <authorList>
            <person name="Ungkulpasvich U."/>
            <person name="Kosugi A."/>
            <person name="Uke A."/>
        </authorList>
    </citation>
    <scope>NUCLEOTIDE SEQUENCE</scope>
    <source>
        <strain evidence="10">UUS1-1</strain>
    </source>
</reference>
<evidence type="ECO:0000256" key="1">
    <source>
        <dbReference type="ARBA" id="ARBA00005417"/>
    </source>
</evidence>
<dbReference type="InterPro" id="IPR017871">
    <property type="entry name" value="ABC_transporter-like_CS"/>
</dbReference>
<dbReference type="Pfam" id="PF09383">
    <property type="entry name" value="NIL"/>
    <property type="match status" value="1"/>
</dbReference>
<keyword evidence="7" id="KW-0029">Amino-acid transport</keyword>
<keyword evidence="8" id="KW-0472">Membrane</keyword>
<keyword evidence="11" id="KW-1185">Reference proteome</keyword>
<evidence type="ECO:0000256" key="3">
    <source>
        <dbReference type="ARBA" id="ARBA00022475"/>
    </source>
</evidence>
<dbReference type="GO" id="GO:0005524">
    <property type="term" value="F:ATP binding"/>
    <property type="evidence" value="ECO:0007669"/>
    <property type="project" value="UniProtKB-KW"/>
</dbReference>
<dbReference type="InterPro" id="IPR045865">
    <property type="entry name" value="ACT-like_dom_sf"/>
</dbReference>
<name>A0A8J6LSF4_9FIRM</name>
<dbReference type="GO" id="GO:0006865">
    <property type="term" value="P:amino acid transport"/>
    <property type="evidence" value="ECO:0007669"/>
    <property type="project" value="UniProtKB-KW"/>
</dbReference>
<keyword evidence="2" id="KW-0813">Transport</keyword>
<keyword evidence="6" id="KW-1278">Translocase</keyword>
<evidence type="ECO:0000256" key="2">
    <source>
        <dbReference type="ARBA" id="ARBA00022448"/>
    </source>
</evidence>
<dbReference type="PANTHER" id="PTHR43166:SF30">
    <property type="entry name" value="METHIONINE IMPORT ATP-BINDING PROTEIN METN"/>
    <property type="match status" value="1"/>
</dbReference>
<organism evidence="10 11">
    <name type="scientific">Capillibacterium thermochitinicola</name>
    <dbReference type="NCBI Taxonomy" id="2699427"/>
    <lineage>
        <taxon>Bacteria</taxon>
        <taxon>Bacillati</taxon>
        <taxon>Bacillota</taxon>
        <taxon>Capillibacterium</taxon>
    </lineage>
</organism>
<evidence type="ECO:0000256" key="8">
    <source>
        <dbReference type="ARBA" id="ARBA00023136"/>
    </source>
</evidence>
<dbReference type="InterPro" id="IPR027417">
    <property type="entry name" value="P-loop_NTPase"/>
</dbReference>
<dbReference type="PANTHER" id="PTHR43166">
    <property type="entry name" value="AMINO ACID IMPORT ATP-BINDING PROTEIN"/>
    <property type="match status" value="1"/>
</dbReference>
<keyword evidence="4" id="KW-0547">Nucleotide-binding</keyword>
<evidence type="ECO:0000256" key="5">
    <source>
        <dbReference type="ARBA" id="ARBA00022840"/>
    </source>
</evidence>
<dbReference type="SUPFAM" id="SSF52540">
    <property type="entry name" value="P-loop containing nucleoside triphosphate hydrolases"/>
    <property type="match status" value="1"/>
</dbReference>
<dbReference type="InterPro" id="IPR003593">
    <property type="entry name" value="AAA+_ATPase"/>
</dbReference>
<dbReference type="PROSITE" id="PS50893">
    <property type="entry name" value="ABC_TRANSPORTER_2"/>
    <property type="match status" value="1"/>
</dbReference>
<dbReference type="SMART" id="SM00382">
    <property type="entry name" value="AAA"/>
    <property type="match status" value="1"/>
</dbReference>
<dbReference type="PROSITE" id="PS00211">
    <property type="entry name" value="ABC_TRANSPORTER_1"/>
    <property type="match status" value="1"/>
</dbReference>
<dbReference type="EMBL" id="JAAKDE010000012">
    <property type="protein sequence ID" value="MBA2133202.1"/>
    <property type="molecule type" value="Genomic_DNA"/>
</dbReference>
<dbReference type="Gene3D" id="3.30.70.260">
    <property type="match status" value="1"/>
</dbReference>
<evidence type="ECO:0000256" key="4">
    <source>
        <dbReference type="ARBA" id="ARBA00022741"/>
    </source>
</evidence>
<dbReference type="InterPro" id="IPR003439">
    <property type="entry name" value="ABC_transporter-like_ATP-bd"/>
</dbReference>
<evidence type="ECO:0000259" key="9">
    <source>
        <dbReference type="PROSITE" id="PS50893"/>
    </source>
</evidence>
<gene>
    <name evidence="10" type="ORF">G5B42_06555</name>
</gene>
<evidence type="ECO:0000256" key="6">
    <source>
        <dbReference type="ARBA" id="ARBA00022967"/>
    </source>
</evidence>
<evidence type="ECO:0000313" key="11">
    <source>
        <dbReference type="Proteomes" id="UP000657177"/>
    </source>
</evidence>
<protein>
    <submittedName>
        <fullName evidence="10">Methionine ABC transporter ATP-binding protein</fullName>
    </submittedName>
</protein>
<feature type="domain" description="ABC transporter" evidence="9">
    <location>
        <begin position="2"/>
        <end position="241"/>
    </location>
</feature>
<comment type="similarity">
    <text evidence="1">Belongs to the ABC transporter superfamily.</text>
</comment>
<dbReference type="InterPro" id="IPR050086">
    <property type="entry name" value="MetN_ABC_transporter-like"/>
</dbReference>
<dbReference type="InterPro" id="IPR041701">
    <property type="entry name" value="MetN_ABC"/>
</dbReference>
<dbReference type="CDD" id="cd03258">
    <property type="entry name" value="ABC_MetN_methionine_transporter"/>
    <property type="match status" value="1"/>
</dbReference>
<accession>A0A8J6LSF4</accession>
<comment type="caution">
    <text evidence="10">The sequence shown here is derived from an EMBL/GenBank/DDBJ whole genome shotgun (WGS) entry which is preliminary data.</text>
</comment>
<dbReference type="FunFam" id="3.40.50.300:FF:000056">
    <property type="entry name" value="Cell division ATP-binding protein FtsE"/>
    <property type="match status" value="1"/>
</dbReference>
<keyword evidence="3" id="KW-1003">Cell membrane</keyword>
<dbReference type="SMART" id="SM00930">
    <property type="entry name" value="NIL"/>
    <property type="match status" value="1"/>
</dbReference>
<dbReference type="GO" id="GO:0005886">
    <property type="term" value="C:plasma membrane"/>
    <property type="evidence" value="ECO:0007669"/>
    <property type="project" value="UniProtKB-ARBA"/>
</dbReference>